<feature type="domain" description="SH3" evidence="5">
    <location>
        <begin position="648"/>
        <end position="709"/>
    </location>
</feature>
<feature type="domain" description="SH3" evidence="5">
    <location>
        <begin position="731"/>
        <end position="788"/>
    </location>
</feature>
<name>A0A507DZM6_9FUNG</name>
<evidence type="ECO:0000256" key="1">
    <source>
        <dbReference type="ARBA" id="ARBA00022443"/>
    </source>
</evidence>
<dbReference type="PRINTS" id="PR00452">
    <property type="entry name" value="SH3DOMAIN"/>
</dbReference>
<keyword evidence="1 2" id="KW-0728">SH3 domain</keyword>
<dbReference type="SMART" id="SM00326">
    <property type="entry name" value="SH3"/>
    <property type="match status" value="4"/>
</dbReference>
<dbReference type="PROSITE" id="PS50002">
    <property type="entry name" value="SH3"/>
    <property type="match status" value="4"/>
</dbReference>
<dbReference type="PROSITE" id="PS51741">
    <property type="entry name" value="F_BAR"/>
    <property type="match status" value="1"/>
</dbReference>
<evidence type="ECO:0000259" key="5">
    <source>
        <dbReference type="PROSITE" id="PS50002"/>
    </source>
</evidence>
<accession>A0A507DZM6</accession>
<dbReference type="Pfam" id="PF14604">
    <property type="entry name" value="SH3_9"/>
    <property type="match status" value="2"/>
</dbReference>
<dbReference type="GO" id="GO:0030864">
    <property type="term" value="C:cortical actin cytoskeleton"/>
    <property type="evidence" value="ECO:0007669"/>
    <property type="project" value="UniProtKB-ARBA"/>
</dbReference>
<dbReference type="FunFam" id="2.30.30.40:FF:000072">
    <property type="entry name" value="Unconventional Myosin IB"/>
    <property type="match status" value="1"/>
</dbReference>
<sequence>MAADIRNHVKQLRTHQHGQLGKLQAKSDAEVELLEVVNAYFRKRAEIENQYAGALEKLSKHYINRKFKRTCAPGNNQTPLAPADEAASGAIYAAFSAILVESEKQARQRGQIGEKVVSDISEFIKDLVRSQSSGAKRNVDFGTKYQQELWTAYEDLEKTKQSYDKIAKEAESARRKYDDMAKKPGSGLSAIKNLVTGTDSEERVAKNRSKWKASSRKLNDARNEYLLALASANVIQQAYYKEEVPQLMLNLDGTFYNAYPSLLEKYIKLEEDYTGALHTSVENIRASLRSVERQKDTQAFLGEHHSVFQDPNTFHFEPSAGDECDVVIVDDVTKVALGHRLGRLVALEEELSTTIAQKERELAACAQMADTYSQTPSFGNAAAPLETRQDLENSMRLLNVMKARTVVQRQMLSSLGVEPIMPVSPAQAAALGPSAVAPPATSKPNAVAVYDYDSKADGEISLRDGDDLVILVPETDGWIKVRNLVSQGSGLVPASYIKPVEAQKEMRPASSQVTLQPQVKRASTISVAGASKQVKAIYDFNATDEGELTFNAGDMIDVLDTGGDFTDEAWWEGRLNRTGESGQFPIVFTQGWQALQASMSSNMPSSVSMSSLARAATTQSHRMSMAETIASRRTSAIPRSPSNNLPKPTKVMARALYAYESTCDGELSMDVGDVIQITNKDTGSPAWWEGEGSRGKGQFPVNYVELIEESDVRPLAGLASNRTSMASVAVPSVPQIKALYDYTAGADDEISFRAGDIGKLTDSSDADWYVGEFHGQTGAFPANYVQKL</sequence>
<organism evidence="7 8">
    <name type="scientific">Powellomyces hirtus</name>
    <dbReference type="NCBI Taxonomy" id="109895"/>
    <lineage>
        <taxon>Eukaryota</taxon>
        <taxon>Fungi</taxon>
        <taxon>Fungi incertae sedis</taxon>
        <taxon>Chytridiomycota</taxon>
        <taxon>Chytridiomycota incertae sedis</taxon>
        <taxon>Chytridiomycetes</taxon>
        <taxon>Spizellomycetales</taxon>
        <taxon>Powellomycetaceae</taxon>
        <taxon>Powellomyces</taxon>
    </lineage>
</organism>
<dbReference type="SUPFAM" id="SSF103657">
    <property type="entry name" value="BAR/IMD domain-like"/>
    <property type="match status" value="1"/>
</dbReference>
<evidence type="ECO:0000256" key="4">
    <source>
        <dbReference type="SAM" id="Coils"/>
    </source>
</evidence>
<dbReference type="CDD" id="cd00174">
    <property type="entry name" value="SH3"/>
    <property type="match status" value="1"/>
</dbReference>
<dbReference type="SUPFAM" id="SSF50044">
    <property type="entry name" value="SH3-domain"/>
    <property type="match status" value="4"/>
</dbReference>
<dbReference type="Proteomes" id="UP000318582">
    <property type="component" value="Unassembled WGS sequence"/>
</dbReference>
<dbReference type="PANTHER" id="PTHR15735:SF21">
    <property type="entry name" value="PROTEIN NERVOUS WRECK"/>
    <property type="match status" value="1"/>
</dbReference>
<keyword evidence="3 4" id="KW-0175">Coiled coil</keyword>
<evidence type="ECO:0000259" key="6">
    <source>
        <dbReference type="PROSITE" id="PS51741"/>
    </source>
</evidence>
<dbReference type="PRINTS" id="PR00499">
    <property type="entry name" value="P67PHOX"/>
</dbReference>
<dbReference type="STRING" id="109895.A0A507DZM6"/>
<dbReference type="Gene3D" id="2.30.30.40">
    <property type="entry name" value="SH3 Domains"/>
    <property type="match status" value="4"/>
</dbReference>
<evidence type="ECO:0000313" key="7">
    <source>
        <dbReference type="EMBL" id="TPX57104.1"/>
    </source>
</evidence>
<dbReference type="InterPro" id="IPR027267">
    <property type="entry name" value="AH/BAR_dom_sf"/>
</dbReference>
<dbReference type="InterPro" id="IPR001060">
    <property type="entry name" value="FCH_dom"/>
</dbReference>
<evidence type="ECO:0000256" key="2">
    <source>
        <dbReference type="PROSITE-ProRule" id="PRU00192"/>
    </source>
</evidence>
<gene>
    <name evidence="7" type="ORF">PhCBS80983_g04080</name>
</gene>
<feature type="domain" description="SH3" evidence="5">
    <location>
        <begin position="441"/>
        <end position="502"/>
    </location>
</feature>
<reference evidence="7 8" key="1">
    <citation type="journal article" date="2019" name="Sci. Rep.">
        <title>Comparative genomics of chytrid fungi reveal insights into the obligate biotrophic and pathogenic lifestyle of Synchytrium endobioticum.</title>
        <authorList>
            <person name="van de Vossenberg B.T.L.H."/>
            <person name="Warris S."/>
            <person name="Nguyen H.D.T."/>
            <person name="van Gent-Pelzer M.P.E."/>
            <person name="Joly D.L."/>
            <person name="van de Geest H.C."/>
            <person name="Bonants P.J.M."/>
            <person name="Smith D.S."/>
            <person name="Levesque C.A."/>
            <person name="van der Lee T.A.J."/>
        </authorList>
    </citation>
    <scope>NUCLEOTIDE SEQUENCE [LARGE SCALE GENOMIC DNA]</scope>
    <source>
        <strain evidence="7 8">CBS 809.83</strain>
    </source>
</reference>
<dbReference type="PANTHER" id="PTHR15735">
    <property type="entry name" value="FCH AND DOUBLE SH3 DOMAINS PROTEIN"/>
    <property type="match status" value="1"/>
</dbReference>
<evidence type="ECO:0000256" key="3">
    <source>
        <dbReference type="PROSITE-ProRule" id="PRU01077"/>
    </source>
</evidence>
<dbReference type="GO" id="GO:0030833">
    <property type="term" value="P:regulation of actin filament polymerization"/>
    <property type="evidence" value="ECO:0007669"/>
    <property type="project" value="TreeGrafter"/>
</dbReference>
<protein>
    <submittedName>
        <fullName evidence="7">Uncharacterized protein</fullName>
    </submittedName>
</protein>
<dbReference type="InterPro" id="IPR036028">
    <property type="entry name" value="SH3-like_dom_sf"/>
</dbReference>
<feature type="domain" description="F-BAR" evidence="6">
    <location>
        <begin position="10"/>
        <end position="296"/>
    </location>
</feature>
<dbReference type="AlphaFoldDB" id="A0A507DZM6"/>
<keyword evidence="8" id="KW-1185">Reference proteome</keyword>
<dbReference type="Gene3D" id="1.20.1270.60">
    <property type="entry name" value="Arfaptin homology (AH) domain/BAR domain"/>
    <property type="match status" value="1"/>
</dbReference>
<evidence type="ECO:0000313" key="8">
    <source>
        <dbReference type="Proteomes" id="UP000318582"/>
    </source>
</evidence>
<dbReference type="InterPro" id="IPR031160">
    <property type="entry name" value="F_BAR_dom"/>
</dbReference>
<dbReference type="Pfam" id="PF00611">
    <property type="entry name" value="FCH"/>
    <property type="match status" value="1"/>
</dbReference>
<comment type="caution">
    <text evidence="7">The sequence shown here is derived from an EMBL/GenBank/DDBJ whole genome shotgun (WGS) entry which is preliminary data.</text>
</comment>
<feature type="coiled-coil region" evidence="4">
    <location>
        <begin position="153"/>
        <end position="183"/>
    </location>
</feature>
<feature type="domain" description="SH3" evidence="5">
    <location>
        <begin position="529"/>
        <end position="594"/>
    </location>
</feature>
<proteinExistence type="predicted"/>
<dbReference type="GO" id="GO:0030036">
    <property type="term" value="P:actin cytoskeleton organization"/>
    <property type="evidence" value="ECO:0007669"/>
    <property type="project" value="UniProtKB-ARBA"/>
</dbReference>
<dbReference type="Pfam" id="PF00018">
    <property type="entry name" value="SH3_1"/>
    <property type="match status" value="2"/>
</dbReference>
<dbReference type="InterPro" id="IPR001452">
    <property type="entry name" value="SH3_domain"/>
</dbReference>
<dbReference type="EMBL" id="QEAQ01000058">
    <property type="protein sequence ID" value="TPX57104.1"/>
    <property type="molecule type" value="Genomic_DNA"/>
</dbReference>
<dbReference type="SMART" id="SM00055">
    <property type="entry name" value="FCH"/>
    <property type="match status" value="1"/>
</dbReference>